<reference evidence="3" key="1">
    <citation type="submission" date="2025-05" db="UniProtKB">
        <authorList>
            <consortium name="RefSeq"/>
        </authorList>
    </citation>
    <scope>NUCLEOTIDE SEQUENCE [LARGE SCALE GENOMIC DNA]</scope>
    <source>
        <strain evidence="3">14028-0561.14</strain>
    </source>
</reference>
<name>A0A6P4I2Q4_DROKI</name>
<comment type="similarity">
    <text evidence="1">Belongs to the SAPAP family.</text>
</comment>
<keyword evidence="3" id="KW-1185">Reference proteome</keyword>
<feature type="region of interest" description="Disordered" evidence="2">
    <location>
        <begin position="929"/>
        <end position="958"/>
    </location>
</feature>
<evidence type="ECO:0000313" key="3">
    <source>
        <dbReference type="Proteomes" id="UP001652661"/>
    </source>
</evidence>
<keyword evidence="4" id="KW-0808">Transferase</keyword>
<dbReference type="GO" id="GO:0005737">
    <property type="term" value="C:cytoplasm"/>
    <property type="evidence" value="ECO:0007669"/>
    <property type="project" value="TreeGrafter"/>
</dbReference>
<feature type="compositionally biased region" description="Low complexity" evidence="2">
    <location>
        <begin position="76"/>
        <end position="90"/>
    </location>
</feature>
<feature type="compositionally biased region" description="Polar residues" evidence="2">
    <location>
        <begin position="40"/>
        <end position="50"/>
    </location>
</feature>
<dbReference type="PANTHER" id="PTHR12353">
    <property type="entry name" value="DISKS LARGE-ASSOCIATED PROTEIN DAP SAP90/PSD-95-ASSOCIATED PROTEIN"/>
    <property type="match status" value="1"/>
</dbReference>
<dbReference type="AlphaFoldDB" id="A0A6P4I2Q4"/>
<keyword evidence="4" id="KW-0418">Kinase</keyword>
<evidence type="ECO:0000256" key="1">
    <source>
        <dbReference type="ARBA" id="ARBA00008839"/>
    </source>
</evidence>
<feature type="compositionally biased region" description="Basic and acidic residues" evidence="2">
    <location>
        <begin position="23"/>
        <end position="39"/>
    </location>
</feature>
<gene>
    <name evidence="4" type="primary">mars</name>
</gene>
<dbReference type="GO" id="GO:0008017">
    <property type="term" value="F:microtubule binding"/>
    <property type="evidence" value="ECO:0007669"/>
    <property type="project" value="TreeGrafter"/>
</dbReference>
<proteinExistence type="inferred from homology"/>
<dbReference type="PANTHER" id="PTHR12353:SF1">
    <property type="entry name" value="DISKS LARGE-ASSOCIATED PROTEIN 5"/>
    <property type="match status" value="1"/>
</dbReference>
<dbReference type="GO" id="GO:0007059">
    <property type="term" value="P:chromosome segregation"/>
    <property type="evidence" value="ECO:0007669"/>
    <property type="project" value="TreeGrafter"/>
</dbReference>
<evidence type="ECO:0000313" key="4">
    <source>
        <dbReference type="RefSeq" id="XP_017016978.1"/>
    </source>
</evidence>
<dbReference type="Pfam" id="PF03359">
    <property type="entry name" value="GKAP"/>
    <property type="match status" value="1"/>
</dbReference>
<feature type="compositionally biased region" description="Polar residues" evidence="2">
    <location>
        <begin position="268"/>
        <end position="278"/>
    </location>
</feature>
<dbReference type="GO" id="GO:0005634">
    <property type="term" value="C:nucleus"/>
    <property type="evidence" value="ECO:0007669"/>
    <property type="project" value="TreeGrafter"/>
</dbReference>
<dbReference type="GO" id="GO:0023052">
    <property type="term" value="P:signaling"/>
    <property type="evidence" value="ECO:0007669"/>
    <property type="project" value="InterPro"/>
</dbReference>
<feature type="region of interest" description="Disordered" evidence="2">
    <location>
        <begin position="1"/>
        <end position="145"/>
    </location>
</feature>
<feature type="compositionally biased region" description="Basic residues" evidence="2">
    <location>
        <begin position="760"/>
        <end position="776"/>
    </location>
</feature>
<dbReference type="Proteomes" id="UP001652661">
    <property type="component" value="Chromosome 2R"/>
</dbReference>
<reference evidence="4" key="2">
    <citation type="submission" date="2025-08" db="UniProtKB">
        <authorList>
            <consortium name="RefSeq"/>
        </authorList>
    </citation>
    <scope>IDENTIFICATION</scope>
    <source>
        <strain evidence="4">14028-0561.14</strain>
        <tissue evidence="4">Whole fly</tissue>
    </source>
</reference>
<feature type="compositionally biased region" description="Basic and acidic residues" evidence="2">
    <location>
        <begin position="91"/>
        <end position="126"/>
    </location>
</feature>
<feature type="region of interest" description="Disordered" evidence="2">
    <location>
        <begin position="476"/>
        <end position="505"/>
    </location>
</feature>
<organism evidence="3 4">
    <name type="scientific">Drosophila kikkawai</name>
    <name type="common">Fruit fly</name>
    <dbReference type="NCBI Taxonomy" id="30033"/>
    <lineage>
        <taxon>Eukaryota</taxon>
        <taxon>Metazoa</taxon>
        <taxon>Ecdysozoa</taxon>
        <taxon>Arthropoda</taxon>
        <taxon>Hexapoda</taxon>
        <taxon>Insecta</taxon>
        <taxon>Pterygota</taxon>
        <taxon>Neoptera</taxon>
        <taxon>Endopterygota</taxon>
        <taxon>Diptera</taxon>
        <taxon>Brachycera</taxon>
        <taxon>Muscomorpha</taxon>
        <taxon>Ephydroidea</taxon>
        <taxon>Drosophilidae</taxon>
        <taxon>Drosophila</taxon>
        <taxon>Sophophora</taxon>
    </lineage>
</organism>
<dbReference type="GO" id="GO:0031616">
    <property type="term" value="C:spindle pole centrosome"/>
    <property type="evidence" value="ECO:0007669"/>
    <property type="project" value="TreeGrafter"/>
</dbReference>
<feature type="region of interest" description="Disordered" evidence="2">
    <location>
        <begin position="748"/>
        <end position="781"/>
    </location>
</feature>
<feature type="region of interest" description="Disordered" evidence="2">
    <location>
        <begin position="802"/>
        <end position="822"/>
    </location>
</feature>
<dbReference type="OMA" id="ATGKNRQ"/>
<dbReference type="OrthoDB" id="10023951at2759"/>
<evidence type="ECO:0000256" key="2">
    <source>
        <dbReference type="SAM" id="MobiDB-lite"/>
    </source>
</evidence>
<dbReference type="InterPro" id="IPR005026">
    <property type="entry name" value="SAPAP"/>
</dbReference>
<dbReference type="GO" id="GO:0007052">
    <property type="term" value="P:mitotic spindle organization"/>
    <property type="evidence" value="ECO:0007669"/>
    <property type="project" value="TreeGrafter"/>
</dbReference>
<sequence>MQRHKELYKEQSLVLSPRNHIQTNRERQQERRAKNREECFQNNRIISVSPTPVKVKPQKQAMPQLPTQEAPKENEAPPSEQQQNPSQEVPQNKKDSKTARHQQFLERFKKWNAAKKEEHKMQEQLRRGQPVKPSAGPAIKKATAMPTSAVFRAPVILQRPPQEEEESVPVFKPLQKRQSLYIVVNPKGKVMEQNQVAAAPQASRPRIQQAIQSRVPSKPPAAVAKPAPARKLAPALPSVRKAASVAPVPTKRVPAVMPASKPVALSRPKTSVQPQAVKTKTVERRQTIRPTVPATATKTTLQTSGLKTPVHLASAKLSAAAQPRPKLANVMTQPFEKPAVNRAQAVGRANIVKPLPIRGGAAGKFKAAGMASKTAGTANKAVGLANKASFHQPVRMKATKEKSKYTRLEENARKLPQLKTELVRAATDVIPHTPLEADQTEKPFFAQSTSTQYKTNNCSGSLQEVFGDVTALSPVASGKKGGDSMAKRKLLPAVNSKKPGSGSKKKFNFTRYSVANSEANESLALEPLQTTVQGDDGETTLVQTPPHSIPVNGEDGEATFVPAVEKTPPRRDSEGKSNYLSPFVSVSRGKVNSRSERDKRNSFYLQDGETPAEVRRAIESVLYFRLQLEEELTRLEALCSDWEAYSKSNEERLQETGGGDMINVTVGQTRLLTTKKMMQFKGLIDRCEAGAMCKNQLPNDGSEDTKPVQPSDLEGWWDMLRLQSENVDKRFASLERWKANDWLDPDAVPEEARKPEQAKAKPKAKLSRKVNMKAKAKPSSNLQQFLRKAHANMKKTKLEEAPMDDGIPATPSRRSSQRVVVVRDRRSFSPARTVLRMSTGEGRSSIAPNTLLKTALIAAAEQNAVDKTPPPKSRPSILKTPGTMKRQNRGVIFSAKKSVRRFKFTIEEGNISTEEKVGADKLEDCEEDMSLETSTERRSLDQDMTAIAHDGNEQTPRTYGLRNRKVRLRPSSEFM</sequence>
<dbReference type="GO" id="GO:0007346">
    <property type="term" value="P:regulation of mitotic cell cycle"/>
    <property type="evidence" value="ECO:0007669"/>
    <property type="project" value="TreeGrafter"/>
</dbReference>
<protein>
    <submittedName>
        <fullName evidence="4">Guanylate kinase-associated protein mars</fullName>
    </submittedName>
</protein>
<dbReference type="GO" id="GO:0051642">
    <property type="term" value="P:centrosome localization"/>
    <property type="evidence" value="ECO:0007669"/>
    <property type="project" value="TreeGrafter"/>
</dbReference>
<feature type="compositionally biased region" description="Basic and acidic residues" evidence="2">
    <location>
        <begin position="750"/>
        <end position="759"/>
    </location>
</feature>
<accession>A0A6P4I2Q4</accession>
<dbReference type="GO" id="GO:0051382">
    <property type="term" value="P:kinetochore assembly"/>
    <property type="evidence" value="ECO:0007669"/>
    <property type="project" value="TreeGrafter"/>
</dbReference>
<dbReference type="GO" id="GO:0016301">
    <property type="term" value="F:kinase activity"/>
    <property type="evidence" value="ECO:0007669"/>
    <property type="project" value="UniProtKB-KW"/>
</dbReference>
<feature type="region of interest" description="Disordered" evidence="2">
    <location>
        <begin position="259"/>
        <end position="284"/>
    </location>
</feature>
<dbReference type="RefSeq" id="XP_017016978.1">
    <property type="nucleotide sequence ID" value="XM_017161489.3"/>
</dbReference>